<dbReference type="GeneID" id="28830257"/>
<name>A0A194WSM3_MOLSC</name>
<keyword evidence="4" id="KW-1185">Reference proteome</keyword>
<protein>
    <submittedName>
        <fullName evidence="3">Uncharacterized protein</fullName>
    </submittedName>
</protein>
<dbReference type="RefSeq" id="XP_018065313.1">
    <property type="nucleotide sequence ID" value="XM_018220531.1"/>
</dbReference>
<evidence type="ECO:0000256" key="2">
    <source>
        <dbReference type="SAM" id="Phobius"/>
    </source>
</evidence>
<evidence type="ECO:0000313" key="4">
    <source>
        <dbReference type="Proteomes" id="UP000070700"/>
    </source>
</evidence>
<keyword evidence="2" id="KW-1133">Transmembrane helix</keyword>
<evidence type="ECO:0000313" key="3">
    <source>
        <dbReference type="EMBL" id="KUJ10958.1"/>
    </source>
</evidence>
<dbReference type="OrthoDB" id="3647at2759"/>
<dbReference type="KEGG" id="psco:LY89DRAFT_739931"/>
<keyword evidence="2" id="KW-0472">Membrane</keyword>
<feature type="region of interest" description="Disordered" evidence="1">
    <location>
        <begin position="94"/>
        <end position="128"/>
    </location>
</feature>
<reference evidence="3 4" key="1">
    <citation type="submission" date="2015-10" db="EMBL/GenBank/DDBJ databases">
        <title>Full genome of DAOMC 229536 Phialocephala scopiformis, a fungal endophyte of spruce producing the potent anti-insectan compound rugulosin.</title>
        <authorList>
            <consortium name="DOE Joint Genome Institute"/>
            <person name="Walker A.K."/>
            <person name="Frasz S.L."/>
            <person name="Seifert K.A."/>
            <person name="Miller J.D."/>
            <person name="Mondo S.J."/>
            <person name="Labutti K."/>
            <person name="Lipzen A."/>
            <person name="Dockter R."/>
            <person name="Kennedy M."/>
            <person name="Grigoriev I.V."/>
            <person name="Spatafora J.W."/>
        </authorList>
    </citation>
    <scope>NUCLEOTIDE SEQUENCE [LARGE SCALE GENOMIC DNA]</scope>
    <source>
        <strain evidence="3 4">CBS 120377</strain>
    </source>
</reference>
<proteinExistence type="predicted"/>
<evidence type="ECO:0000256" key="1">
    <source>
        <dbReference type="SAM" id="MobiDB-lite"/>
    </source>
</evidence>
<keyword evidence="2" id="KW-0812">Transmembrane</keyword>
<dbReference type="EMBL" id="KQ947428">
    <property type="protein sequence ID" value="KUJ10958.1"/>
    <property type="molecule type" value="Genomic_DNA"/>
</dbReference>
<sequence>MGVPFSQEVKTAVDLASDLATDLRSHATVVLYAVVIVSVIHTVLLSLFLLAVIGLIVSVNPDLAEERKAFVTPAVRWILFPLRGWKAVFAGTAGRERPRGQEFENESRSSNESARGQRRRKMFSGGGE</sequence>
<dbReference type="InParanoid" id="A0A194WSM3"/>
<feature type="compositionally biased region" description="Basic and acidic residues" evidence="1">
    <location>
        <begin position="94"/>
        <end position="109"/>
    </location>
</feature>
<dbReference type="AlphaFoldDB" id="A0A194WSM3"/>
<gene>
    <name evidence="3" type="ORF">LY89DRAFT_739931</name>
</gene>
<feature type="transmembrane region" description="Helical" evidence="2">
    <location>
        <begin position="29"/>
        <end position="57"/>
    </location>
</feature>
<organism evidence="3 4">
    <name type="scientific">Mollisia scopiformis</name>
    <name type="common">Conifer needle endophyte fungus</name>
    <name type="synonym">Phialocephala scopiformis</name>
    <dbReference type="NCBI Taxonomy" id="149040"/>
    <lineage>
        <taxon>Eukaryota</taxon>
        <taxon>Fungi</taxon>
        <taxon>Dikarya</taxon>
        <taxon>Ascomycota</taxon>
        <taxon>Pezizomycotina</taxon>
        <taxon>Leotiomycetes</taxon>
        <taxon>Helotiales</taxon>
        <taxon>Mollisiaceae</taxon>
        <taxon>Mollisia</taxon>
    </lineage>
</organism>
<dbReference type="Proteomes" id="UP000070700">
    <property type="component" value="Unassembled WGS sequence"/>
</dbReference>
<accession>A0A194WSM3</accession>